<evidence type="ECO:0000313" key="2">
    <source>
        <dbReference type="EMBL" id="KAJ6311345.1"/>
    </source>
</evidence>
<evidence type="ECO:0000313" key="3">
    <source>
        <dbReference type="Proteomes" id="UP001141253"/>
    </source>
</evidence>
<dbReference type="Proteomes" id="UP001141253">
    <property type="component" value="Chromosome 10"/>
</dbReference>
<organism evidence="2 3">
    <name type="scientific">Salix suchowensis</name>
    <dbReference type="NCBI Taxonomy" id="1278906"/>
    <lineage>
        <taxon>Eukaryota</taxon>
        <taxon>Viridiplantae</taxon>
        <taxon>Streptophyta</taxon>
        <taxon>Embryophyta</taxon>
        <taxon>Tracheophyta</taxon>
        <taxon>Spermatophyta</taxon>
        <taxon>Magnoliopsida</taxon>
        <taxon>eudicotyledons</taxon>
        <taxon>Gunneridae</taxon>
        <taxon>Pentapetalae</taxon>
        <taxon>rosids</taxon>
        <taxon>fabids</taxon>
        <taxon>Malpighiales</taxon>
        <taxon>Salicaceae</taxon>
        <taxon>Saliceae</taxon>
        <taxon>Salix</taxon>
    </lineage>
</organism>
<reference evidence="2" key="1">
    <citation type="submission" date="2022-10" db="EMBL/GenBank/DDBJ databases">
        <authorList>
            <person name="Hyden B.L."/>
            <person name="Feng K."/>
            <person name="Yates T."/>
            <person name="Jawdy S."/>
            <person name="Smart L.B."/>
            <person name="Muchero W."/>
        </authorList>
    </citation>
    <scope>NUCLEOTIDE SEQUENCE</scope>
    <source>
        <tissue evidence="2">Shoot tip</tissue>
    </source>
</reference>
<dbReference type="EMBL" id="JAPFFI010000024">
    <property type="protein sequence ID" value="KAJ6311345.1"/>
    <property type="molecule type" value="Genomic_DNA"/>
</dbReference>
<keyword evidence="3" id="KW-1185">Reference proteome</keyword>
<reference evidence="2" key="2">
    <citation type="journal article" date="2023" name="Int. J. Mol. Sci.">
        <title>De Novo Assembly and Annotation of 11 Diverse Shrub Willow (Salix) Genomes Reveals Novel Gene Organization in Sex-Linked Regions.</title>
        <authorList>
            <person name="Hyden B."/>
            <person name="Feng K."/>
            <person name="Yates T.B."/>
            <person name="Jawdy S."/>
            <person name="Cereghino C."/>
            <person name="Smart L.B."/>
            <person name="Muchero W."/>
        </authorList>
    </citation>
    <scope>NUCLEOTIDE SEQUENCE</scope>
    <source>
        <tissue evidence="2">Shoot tip</tissue>
    </source>
</reference>
<feature type="region of interest" description="Disordered" evidence="1">
    <location>
        <begin position="1"/>
        <end position="30"/>
    </location>
</feature>
<sequence>MHRRGKMGFAPRTPRDHQLMPVRIISTTRR</sequence>
<evidence type="ECO:0000256" key="1">
    <source>
        <dbReference type="SAM" id="MobiDB-lite"/>
    </source>
</evidence>
<name>A0ABQ8ZTM2_9ROSI</name>
<accession>A0ABQ8ZTM2</accession>
<proteinExistence type="predicted"/>
<comment type="caution">
    <text evidence="2">The sequence shown here is derived from an EMBL/GenBank/DDBJ whole genome shotgun (WGS) entry which is preliminary data.</text>
</comment>
<gene>
    <name evidence="2" type="ORF">OIU77_013168</name>
</gene>
<protein>
    <submittedName>
        <fullName evidence="2">Uncharacterized protein</fullName>
    </submittedName>
</protein>